<dbReference type="OrthoDB" id="994530at2759"/>
<protein>
    <recommendedName>
        <fullName evidence="3">RNase H type-1 domain-containing protein</fullName>
    </recommendedName>
</protein>
<reference evidence="1 2" key="1">
    <citation type="journal article" date="2021" name="Plant Biotechnol. J.">
        <title>Multi-omics assisted identification of the key and species-specific regulatory components of drought-tolerant mechanisms in Gossypium stocksii.</title>
        <authorList>
            <person name="Yu D."/>
            <person name="Ke L."/>
            <person name="Zhang D."/>
            <person name="Wu Y."/>
            <person name="Sun Y."/>
            <person name="Mei J."/>
            <person name="Sun J."/>
            <person name="Sun Y."/>
        </authorList>
    </citation>
    <scope>NUCLEOTIDE SEQUENCE [LARGE SCALE GENOMIC DNA]</scope>
    <source>
        <strain evidence="2">cv. E1</strain>
        <tissue evidence="1">Leaf</tissue>
    </source>
</reference>
<gene>
    <name evidence="1" type="ORF">J1N35_028286</name>
</gene>
<dbReference type="CDD" id="cd06222">
    <property type="entry name" value="RNase_H_like"/>
    <property type="match status" value="1"/>
</dbReference>
<evidence type="ECO:0000313" key="2">
    <source>
        <dbReference type="Proteomes" id="UP000828251"/>
    </source>
</evidence>
<evidence type="ECO:0000313" key="1">
    <source>
        <dbReference type="EMBL" id="KAH1063299.1"/>
    </source>
</evidence>
<sequence length="107" mass="11573">MAVVDEAGCGGVLRNSDGVARALFSSPFPTKDSLAAELGAISIALDMFLEMGWKDKCSLVIEEIDSRMSLFGFVSFLKADKYGNKMAVALAGAGLKRQGMFKSWWRS</sequence>
<dbReference type="AlphaFoldDB" id="A0A9D3UWE3"/>
<accession>A0A9D3UWE3</accession>
<proteinExistence type="predicted"/>
<dbReference type="Proteomes" id="UP000828251">
    <property type="component" value="Unassembled WGS sequence"/>
</dbReference>
<dbReference type="InterPro" id="IPR044730">
    <property type="entry name" value="RNase_H-like_dom_plant"/>
</dbReference>
<comment type="caution">
    <text evidence="1">The sequence shown here is derived from an EMBL/GenBank/DDBJ whole genome shotgun (WGS) entry which is preliminary data.</text>
</comment>
<evidence type="ECO:0008006" key="3">
    <source>
        <dbReference type="Google" id="ProtNLM"/>
    </source>
</evidence>
<organism evidence="1 2">
    <name type="scientific">Gossypium stocksii</name>
    <dbReference type="NCBI Taxonomy" id="47602"/>
    <lineage>
        <taxon>Eukaryota</taxon>
        <taxon>Viridiplantae</taxon>
        <taxon>Streptophyta</taxon>
        <taxon>Embryophyta</taxon>
        <taxon>Tracheophyta</taxon>
        <taxon>Spermatophyta</taxon>
        <taxon>Magnoliopsida</taxon>
        <taxon>eudicotyledons</taxon>
        <taxon>Gunneridae</taxon>
        <taxon>Pentapetalae</taxon>
        <taxon>rosids</taxon>
        <taxon>malvids</taxon>
        <taxon>Malvales</taxon>
        <taxon>Malvaceae</taxon>
        <taxon>Malvoideae</taxon>
        <taxon>Gossypium</taxon>
    </lineage>
</organism>
<name>A0A9D3UWE3_9ROSI</name>
<dbReference type="EMBL" id="JAIQCV010000009">
    <property type="protein sequence ID" value="KAH1063299.1"/>
    <property type="molecule type" value="Genomic_DNA"/>
</dbReference>
<keyword evidence="2" id="KW-1185">Reference proteome</keyword>